<dbReference type="PANTHER" id="PTHR13343">
    <property type="entry name" value="CREG1 PROTEIN"/>
    <property type="match status" value="1"/>
</dbReference>
<dbReference type="SUPFAM" id="SSF50475">
    <property type="entry name" value="FMN-binding split barrel"/>
    <property type="match status" value="1"/>
</dbReference>
<feature type="domain" description="CREG-like beta-barrel" evidence="7">
    <location>
        <begin position="31"/>
        <end position="195"/>
    </location>
</feature>
<dbReference type="OrthoDB" id="46836at2759"/>
<evidence type="ECO:0000256" key="3">
    <source>
        <dbReference type="ARBA" id="ARBA00022525"/>
    </source>
</evidence>
<reference evidence="8 10" key="2">
    <citation type="journal article" date="2013" name="Nature">
        <title>Insights into bilaterian evolution from three spiralian genomes.</title>
        <authorList>
            <person name="Simakov O."/>
            <person name="Marletaz F."/>
            <person name="Cho S.J."/>
            <person name="Edsinger-Gonzales E."/>
            <person name="Havlak P."/>
            <person name="Hellsten U."/>
            <person name="Kuo D.H."/>
            <person name="Larsson T."/>
            <person name="Lv J."/>
            <person name="Arendt D."/>
            <person name="Savage R."/>
            <person name="Osoegawa K."/>
            <person name="de Jong P."/>
            <person name="Grimwood J."/>
            <person name="Chapman J.A."/>
            <person name="Shapiro H."/>
            <person name="Aerts A."/>
            <person name="Otillar R.P."/>
            <person name="Terry A.Y."/>
            <person name="Boore J.L."/>
            <person name="Grigoriev I.V."/>
            <person name="Lindberg D.R."/>
            <person name="Seaver E.C."/>
            <person name="Weisblat D.A."/>
            <person name="Putnam N.H."/>
            <person name="Rokhsar D.S."/>
        </authorList>
    </citation>
    <scope>NUCLEOTIDE SEQUENCE</scope>
    <source>
        <strain evidence="8 10">I ESC-2004</strain>
    </source>
</reference>
<comment type="subcellular location">
    <subcellularLocation>
        <location evidence="1">Secreted</location>
    </subcellularLocation>
</comment>
<comment type="similarity">
    <text evidence="2">Belongs to the CREG family.</text>
</comment>
<dbReference type="Pfam" id="PF13883">
    <property type="entry name" value="CREG_beta-barrel"/>
    <property type="match status" value="1"/>
</dbReference>
<dbReference type="EnsemblMetazoa" id="CapteT152010">
    <property type="protein sequence ID" value="CapteP152010"/>
    <property type="gene ID" value="CapteG152010"/>
</dbReference>
<dbReference type="InterPro" id="IPR012349">
    <property type="entry name" value="Split_barrel_FMN-bd"/>
</dbReference>
<accession>R7TRA7</accession>
<evidence type="ECO:0000256" key="4">
    <source>
        <dbReference type="ARBA" id="ARBA00022729"/>
    </source>
</evidence>
<keyword evidence="3" id="KW-0964">Secreted</keyword>
<reference evidence="10" key="1">
    <citation type="submission" date="2012-12" db="EMBL/GenBank/DDBJ databases">
        <authorList>
            <person name="Hellsten U."/>
            <person name="Grimwood J."/>
            <person name="Chapman J.A."/>
            <person name="Shapiro H."/>
            <person name="Aerts A."/>
            <person name="Otillar R.P."/>
            <person name="Terry A.Y."/>
            <person name="Boore J.L."/>
            <person name="Simakov O."/>
            <person name="Marletaz F."/>
            <person name="Cho S.-J."/>
            <person name="Edsinger-Gonzales E."/>
            <person name="Havlak P."/>
            <person name="Kuo D.-H."/>
            <person name="Larsson T."/>
            <person name="Lv J."/>
            <person name="Arendt D."/>
            <person name="Savage R."/>
            <person name="Osoegawa K."/>
            <person name="de Jong P."/>
            <person name="Lindberg D.R."/>
            <person name="Seaver E.C."/>
            <person name="Weisblat D.A."/>
            <person name="Putnam N.H."/>
            <person name="Grigoriev I.V."/>
            <person name="Rokhsar D.S."/>
        </authorList>
    </citation>
    <scope>NUCLEOTIDE SEQUENCE</scope>
    <source>
        <strain evidence="10">I ESC-2004</strain>
    </source>
</reference>
<keyword evidence="4 6" id="KW-0732">Signal</keyword>
<dbReference type="AlphaFoldDB" id="R7TRA7"/>
<evidence type="ECO:0000256" key="1">
    <source>
        <dbReference type="ARBA" id="ARBA00004613"/>
    </source>
</evidence>
<name>R7TRA7_CAPTE</name>
<evidence type="ECO:0000256" key="5">
    <source>
        <dbReference type="ARBA" id="ARBA00023180"/>
    </source>
</evidence>
<reference evidence="9" key="3">
    <citation type="submission" date="2015-06" db="UniProtKB">
        <authorList>
            <consortium name="EnsemblMetazoa"/>
        </authorList>
    </citation>
    <scope>IDENTIFICATION</scope>
</reference>
<keyword evidence="10" id="KW-1185">Reference proteome</keyword>
<dbReference type="GO" id="GO:0005737">
    <property type="term" value="C:cytoplasm"/>
    <property type="evidence" value="ECO:0007669"/>
    <property type="project" value="UniProtKB-ARBA"/>
</dbReference>
<organism evidence="8">
    <name type="scientific">Capitella teleta</name>
    <name type="common">Polychaete worm</name>
    <dbReference type="NCBI Taxonomy" id="283909"/>
    <lineage>
        <taxon>Eukaryota</taxon>
        <taxon>Metazoa</taxon>
        <taxon>Spiralia</taxon>
        <taxon>Lophotrochozoa</taxon>
        <taxon>Annelida</taxon>
        <taxon>Polychaeta</taxon>
        <taxon>Sedentaria</taxon>
        <taxon>Scolecida</taxon>
        <taxon>Capitellidae</taxon>
        <taxon>Capitella</taxon>
    </lineage>
</organism>
<dbReference type="FunCoup" id="R7TRA7">
    <property type="interactions" value="14"/>
</dbReference>
<evidence type="ECO:0000256" key="2">
    <source>
        <dbReference type="ARBA" id="ARBA00009230"/>
    </source>
</evidence>
<gene>
    <name evidence="8" type="ORF">CAPTEDRAFT_152010</name>
</gene>
<evidence type="ECO:0000259" key="7">
    <source>
        <dbReference type="Pfam" id="PF13883"/>
    </source>
</evidence>
<dbReference type="EMBL" id="AMQN01011302">
    <property type="status" value="NOT_ANNOTATED_CDS"/>
    <property type="molecule type" value="Genomic_DNA"/>
</dbReference>
<evidence type="ECO:0000256" key="6">
    <source>
        <dbReference type="SAM" id="SignalP"/>
    </source>
</evidence>
<evidence type="ECO:0000313" key="8">
    <source>
        <dbReference type="EMBL" id="ELT96438.1"/>
    </source>
</evidence>
<dbReference type="HOGENOM" id="CLU_083635_3_1_1"/>
<evidence type="ECO:0000313" key="9">
    <source>
        <dbReference type="EnsemblMetazoa" id="CapteP152010"/>
    </source>
</evidence>
<proteinExistence type="inferred from homology"/>
<keyword evidence="5" id="KW-0325">Glycoprotein</keyword>
<dbReference type="OMA" id="KWISMEL"/>
<dbReference type="STRING" id="283909.R7TRA7"/>
<dbReference type="EMBL" id="KB308820">
    <property type="protein sequence ID" value="ELT96438.1"/>
    <property type="molecule type" value="Genomic_DNA"/>
</dbReference>
<dbReference type="FunFam" id="2.30.110.10:FF:000004">
    <property type="entry name" value="Cellular repressor of E1A-stimulated genes 1"/>
    <property type="match status" value="1"/>
</dbReference>
<dbReference type="Gene3D" id="2.30.110.10">
    <property type="entry name" value="Electron Transport, Fmn-binding Protein, Chain A"/>
    <property type="match status" value="1"/>
</dbReference>
<dbReference type="GO" id="GO:0005615">
    <property type="term" value="C:extracellular space"/>
    <property type="evidence" value="ECO:0007669"/>
    <property type="project" value="TreeGrafter"/>
</dbReference>
<dbReference type="Proteomes" id="UP000014760">
    <property type="component" value="Unassembled WGS sequence"/>
</dbReference>
<feature type="chain" id="PRO_5008787272" description="CREG-like beta-barrel domain-containing protein" evidence="6">
    <location>
        <begin position="25"/>
        <end position="199"/>
    </location>
</feature>
<feature type="signal peptide" evidence="6">
    <location>
        <begin position="1"/>
        <end position="24"/>
    </location>
</feature>
<sequence length="199" mass="22403">MKMKMEFSALLLVFLSSFLHSSNAVSWPDPPDWQQKPQMARYLSHFADWGVVAAVSPEYSLMPFGTIQSFADGTLKNSTGVPYFYISPMSDTYHNIQYNNSVALTISQAESDYCTKKGYDPEEPLCARLTLFGKMEPVKNSAELKLAKRFLFTRHPAMQNWPKGHGWLVHALRISGVCLLDFYGGASHISLSDYYAAKP</sequence>
<protein>
    <recommendedName>
        <fullName evidence="7">CREG-like beta-barrel domain-containing protein</fullName>
    </recommendedName>
</protein>
<dbReference type="PANTHER" id="PTHR13343:SF17">
    <property type="entry name" value="CELLULAR REPRESSOR OF E1A-STIMULATED GENES, ISOFORM A"/>
    <property type="match status" value="1"/>
</dbReference>
<dbReference type="InterPro" id="IPR055343">
    <property type="entry name" value="CREG_beta-barrel"/>
</dbReference>
<dbReference type="GO" id="GO:0012505">
    <property type="term" value="C:endomembrane system"/>
    <property type="evidence" value="ECO:0007669"/>
    <property type="project" value="UniProtKB-ARBA"/>
</dbReference>
<evidence type="ECO:0000313" key="10">
    <source>
        <dbReference type="Proteomes" id="UP000014760"/>
    </source>
</evidence>